<name>A0ABT5EUA5_9BACT</name>
<dbReference type="InterPro" id="IPR000835">
    <property type="entry name" value="HTH_MarR-typ"/>
</dbReference>
<evidence type="ECO:0000313" key="2">
    <source>
        <dbReference type="EMBL" id="MDC0744922.1"/>
    </source>
</evidence>
<reference evidence="2 3" key="1">
    <citation type="submission" date="2022-11" db="EMBL/GenBank/DDBJ databases">
        <title>Minimal conservation of predation-associated metabolite biosynthetic gene clusters underscores biosynthetic potential of Myxococcota including descriptions for ten novel species: Archangium lansinium sp. nov., Myxococcus landrumus sp. nov., Nannocystis bai.</title>
        <authorList>
            <person name="Ahearne A."/>
            <person name="Stevens C."/>
            <person name="Dowd S."/>
        </authorList>
    </citation>
    <scope>NUCLEOTIDE SEQUENCE [LARGE SCALE GENOMIC DNA]</scope>
    <source>
        <strain evidence="2 3">RJM3</strain>
    </source>
</reference>
<evidence type="ECO:0000259" key="1">
    <source>
        <dbReference type="SMART" id="SM00347"/>
    </source>
</evidence>
<dbReference type="Pfam" id="PF12802">
    <property type="entry name" value="MarR_2"/>
    <property type="match status" value="1"/>
</dbReference>
<comment type="caution">
    <text evidence="2">The sequence shown here is derived from an EMBL/GenBank/DDBJ whole genome shotgun (WGS) entry which is preliminary data.</text>
</comment>
<organism evidence="2 3">
    <name type="scientific">Polyangium mundeleinium</name>
    <dbReference type="NCBI Taxonomy" id="2995306"/>
    <lineage>
        <taxon>Bacteria</taxon>
        <taxon>Pseudomonadati</taxon>
        <taxon>Myxococcota</taxon>
        <taxon>Polyangia</taxon>
        <taxon>Polyangiales</taxon>
        <taxon>Polyangiaceae</taxon>
        <taxon>Polyangium</taxon>
    </lineage>
</organism>
<accession>A0ABT5EUA5</accession>
<evidence type="ECO:0000313" key="3">
    <source>
        <dbReference type="Proteomes" id="UP001221411"/>
    </source>
</evidence>
<proteinExistence type="predicted"/>
<gene>
    <name evidence="2" type="ORF">POL67_26560</name>
</gene>
<dbReference type="InterPro" id="IPR039422">
    <property type="entry name" value="MarR/SlyA-like"/>
</dbReference>
<sequence length="162" mass="17429">MTKAAPVDPSDLDVGSLALFVGYTLSAEVLGELRAAGHPDLRMSHGLVFQHLLALDRTISELAKLLGVTQQAASKSAAELESLGYLTRVADPADARVRRLRLSARAHDAITCARAARARIDRTLAKQLGKERLASTRQALAEILELFGGADAVRARRVRPPE</sequence>
<dbReference type="PANTHER" id="PTHR33164:SF99">
    <property type="entry name" value="MARR FAMILY REGULATORY PROTEIN"/>
    <property type="match status" value="1"/>
</dbReference>
<dbReference type="InterPro" id="IPR036390">
    <property type="entry name" value="WH_DNA-bd_sf"/>
</dbReference>
<dbReference type="SMART" id="SM00347">
    <property type="entry name" value="HTH_MARR"/>
    <property type="match status" value="1"/>
</dbReference>
<dbReference type="InterPro" id="IPR036388">
    <property type="entry name" value="WH-like_DNA-bd_sf"/>
</dbReference>
<dbReference type="EMBL" id="JAQNDO010000001">
    <property type="protein sequence ID" value="MDC0744922.1"/>
    <property type="molecule type" value="Genomic_DNA"/>
</dbReference>
<dbReference type="PANTHER" id="PTHR33164">
    <property type="entry name" value="TRANSCRIPTIONAL REGULATOR, MARR FAMILY"/>
    <property type="match status" value="1"/>
</dbReference>
<dbReference type="SUPFAM" id="SSF46785">
    <property type="entry name" value="Winged helix' DNA-binding domain"/>
    <property type="match status" value="1"/>
</dbReference>
<dbReference type="Gene3D" id="1.10.10.10">
    <property type="entry name" value="Winged helix-like DNA-binding domain superfamily/Winged helix DNA-binding domain"/>
    <property type="match status" value="1"/>
</dbReference>
<protein>
    <submittedName>
        <fullName evidence="2">MarR family transcriptional regulator</fullName>
    </submittedName>
</protein>
<keyword evidence="3" id="KW-1185">Reference proteome</keyword>
<dbReference type="Proteomes" id="UP001221411">
    <property type="component" value="Unassembled WGS sequence"/>
</dbReference>
<dbReference type="RefSeq" id="WP_271921945.1">
    <property type="nucleotide sequence ID" value="NZ_JAQNDO010000001.1"/>
</dbReference>
<feature type="domain" description="HTH marR-type" evidence="1">
    <location>
        <begin position="34"/>
        <end position="133"/>
    </location>
</feature>